<feature type="non-terminal residue" evidence="2">
    <location>
        <position position="386"/>
    </location>
</feature>
<gene>
    <name evidence="2" type="ORF">g.63511</name>
</gene>
<feature type="compositionally biased region" description="Pro residues" evidence="1">
    <location>
        <begin position="52"/>
        <end position="66"/>
    </location>
</feature>
<feature type="region of interest" description="Disordered" evidence="1">
    <location>
        <begin position="27"/>
        <end position="90"/>
    </location>
</feature>
<feature type="compositionally biased region" description="Low complexity" evidence="1">
    <location>
        <begin position="371"/>
        <end position="386"/>
    </location>
</feature>
<feature type="region of interest" description="Disordered" evidence="1">
    <location>
        <begin position="364"/>
        <end position="386"/>
    </location>
</feature>
<reference evidence="2" key="1">
    <citation type="submission" date="2015-07" db="EMBL/GenBank/DDBJ databases">
        <title>Transcriptome Assembly of Anthurium amnicola.</title>
        <authorList>
            <person name="Suzuki J."/>
        </authorList>
    </citation>
    <scope>NUCLEOTIDE SEQUENCE</scope>
</reference>
<protein>
    <submittedName>
        <fullName evidence="2">Uncharacterized protein</fullName>
    </submittedName>
</protein>
<dbReference type="EMBL" id="GDJX01016203">
    <property type="protein sequence ID" value="JAT51733.1"/>
    <property type="molecule type" value="Transcribed_RNA"/>
</dbReference>
<dbReference type="AlphaFoldDB" id="A0A1D1YAT1"/>
<name>A0A1D1YAT1_9ARAE</name>
<proteinExistence type="predicted"/>
<sequence>MEQEWSAKELEVARILLALPWLVWEADHPPPCTLPLRWGAKRKRSAGDDESPPPAPALPLPHPAGPSPAAEKLSRKRARERTKPCPAANILKFKPSVEAVAVAAAAKDAPGSYAPGKLAPSPPRPPLSRKAGRRGAIPGDHREHPPAAAVPMPTEKTGAAPAPAPAPEPETSSPETPLDFWPSSEERDAQAKPATALPPPAKKPRPKHELSKQVDQLNLTRAELHKEAAESRNWLESLRERNSKLMELRNKLAEEADRHGPQEADRHLHRRSCLDLLPMFPVRSIPTATVTERAHTGPQQQQYQRAWPLHWVSNRGAAHQPPAAGNQHWSWDFPPTWRLDGDKGSSCGILVSDLNTTAEKDLRVESQPERQQGYHYYHQQQQQQQQ</sequence>
<dbReference type="PANTHER" id="PTHR37614:SF2">
    <property type="entry name" value="OS02G0121400 PROTEIN"/>
    <property type="match status" value="1"/>
</dbReference>
<feature type="region of interest" description="Disordered" evidence="1">
    <location>
        <begin position="104"/>
        <end position="212"/>
    </location>
</feature>
<evidence type="ECO:0000313" key="2">
    <source>
        <dbReference type="EMBL" id="JAT51733.1"/>
    </source>
</evidence>
<evidence type="ECO:0000256" key="1">
    <source>
        <dbReference type="SAM" id="MobiDB-lite"/>
    </source>
</evidence>
<dbReference type="PANTHER" id="PTHR37614">
    <property type="entry name" value="OS02G0121400 PROTEIN"/>
    <property type="match status" value="1"/>
</dbReference>
<organism evidence="2">
    <name type="scientific">Anthurium amnicola</name>
    <dbReference type="NCBI Taxonomy" id="1678845"/>
    <lineage>
        <taxon>Eukaryota</taxon>
        <taxon>Viridiplantae</taxon>
        <taxon>Streptophyta</taxon>
        <taxon>Embryophyta</taxon>
        <taxon>Tracheophyta</taxon>
        <taxon>Spermatophyta</taxon>
        <taxon>Magnoliopsida</taxon>
        <taxon>Liliopsida</taxon>
        <taxon>Araceae</taxon>
        <taxon>Pothoideae</taxon>
        <taxon>Potheae</taxon>
        <taxon>Anthurium</taxon>
    </lineage>
</organism>
<accession>A0A1D1YAT1</accession>